<keyword evidence="3" id="KW-1185">Reference proteome</keyword>
<evidence type="ECO:0000259" key="1">
    <source>
        <dbReference type="Pfam" id="PF06439"/>
    </source>
</evidence>
<feature type="domain" description="3-keto-alpha-glucoside-1,2-lyase/3-keto-2-hydroxy-glucal hydratase" evidence="1">
    <location>
        <begin position="41"/>
        <end position="272"/>
    </location>
</feature>
<dbReference type="InterPro" id="IPR010496">
    <property type="entry name" value="AL/BT2_dom"/>
</dbReference>
<dbReference type="RefSeq" id="WP_277900368.1">
    <property type="nucleotide sequence ID" value="NZ_JAPMUA010000004.1"/>
</dbReference>
<dbReference type="EMBL" id="JAPMUA010000004">
    <property type="protein sequence ID" value="MDG3586641.1"/>
    <property type="molecule type" value="Genomic_DNA"/>
</dbReference>
<dbReference type="Pfam" id="PF06439">
    <property type="entry name" value="3keto-disac_hyd"/>
    <property type="match status" value="1"/>
</dbReference>
<evidence type="ECO:0000313" key="2">
    <source>
        <dbReference type="EMBL" id="MDG3586641.1"/>
    </source>
</evidence>
<name>A0ABT6FU54_9FLAO</name>
<dbReference type="PROSITE" id="PS51257">
    <property type="entry name" value="PROKAR_LIPOPROTEIN"/>
    <property type="match status" value="1"/>
</dbReference>
<organism evidence="2 3">
    <name type="scientific">Galbibacter pacificus</name>
    <dbReference type="NCBI Taxonomy" id="2996052"/>
    <lineage>
        <taxon>Bacteria</taxon>
        <taxon>Pseudomonadati</taxon>
        <taxon>Bacteroidota</taxon>
        <taxon>Flavobacteriia</taxon>
        <taxon>Flavobacteriales</taxon>
        <taxon>Flavobacteriaceae</taxon>
        <taxon>Galbibacter</taxon>
    </lineage>
</organism>
<proteinExistence type="predicted"/>
<dbReference type="Gene3D" id="2.60.120.560">
    <property type="entry name" value="Exo-inulinase, domain 1"/>
    <property type="match status" value="1"/>
</dbReference>
<gene>
    <name evidence="2" type="ORF">OSR52_12260</name>
</gene>
<evidence type="ECO:0000313" key="3">
    <source>
        <dbReference type="Proteomes" id="UP001153642"/>
    </source>
</evidence>
<dbReference type="Proteomes" id="UP001153642">
    <property type="component" value="Unassembled WGS sequence"/>
</dbReference>
<reference evidence="2" key="1">
    <citation type="submission" date="2022-11" db="EMBL/GenBank/DDBJ databases">
        <title>High-quality draft genome sequence of Galbibacter sp. strain CMA-7.</title>
        <authorList>
            <person name="Wei L."/>
            <person name="Dong C."/>
            <person name="Shao Z."/>
        </authorList>
    </citation>
    <scope>NUCLEOTIDE SEQUENCE</scope>
    <source>
        <strain evidence="2">CMA-7</strain>
    </source>
</reference>
<sequence>MKIYQFILCSLFIIVIGCKGKEEKKENIIEKSKTDIAIQPEWQQLFNGKDLSGWVPKISKHEVGENYANTFTVKDGKIVVNYDDYHNVFDRQYGHLFYNKSFSAYFLAIEYRFVGEQIADGEGWAWRNSGAMLHGQAPETMLKDQDFPISIEGQFLGGDANSDEERPTLNLCTPGTNVMLNDSIFTPHCTNSSSKTYRGDQWVRATFLVLKDSIVKHIIDGKTVLEYTHPQIGDGGVENFDPAIKEDGKPLTEGYISIQSESHPVEFRKVEIVDLNPIYNNKEELQATIDALLKAEKAK</sequence>
<accession>A0ABT6FU54</accession>
<comment type="caution">
    <text evidence="2">The sequence shown here is derived from an EMBL/GenBank/DDBJ whole genome shotgun (WGS) entry which is preliminary data.</text>
</comment>
<protein>
    <submittedName>
        <fullName evidence="2">DUF1080 domain-containing protein</fullName>
    </submittedName>
</protein>